<dbReference type="InterPro" id="IPR046351">
    <property type="entry name" value="UTP4"/>
</dbReference>
<dbReference type="PANTHER" id="PTHR44163">
    <property type="entry name" value="U3 SMALL NUCLEOLAR RNA-ASSOCIATED PROTEIN 4 HOMOLOG"/>
    <property type="match status" value="1"/>
</dbReference>
<evidence type="ECO:0000256" key="1">
    <source>
        <dbReference type="PROSITE-ProRule" id="PRU00221"/>
    </source>
</evidence>
<dbReference type="GO" id="GO:0030686">
    <property type="term" value="C:90S preribosome"/>
    <property type="evidence" value="ECO:0007669"/>
    <property type="project" value="InterPro"/>
</dbReference>
<dbReference type="InterPro" id="IPR001680">
    <property type="entry name" value="WD40_rpt"/>
</dbReference>
<dbReference type="GO" id="GO:0003723">
    <property type="term" value="F:RNA binding"/>
    <property type="evidence" value="ECO:0007669"/>
    <property type="project" value="TreeGrafter"/>
</dbReference>
<dbReference type="Pfam" id="PF00400">
    <property type="entry name" value="WD40"/>
    <property type="match status" value="2"/>
</dbReference>
<dbReference type="GO" id="GO:0034455">
    <property type="term" value="C:t-UTP complex"/>
    <property type="evidence" value="ECO:0007669"/>
    <property type="project" value="TreeGrafter"/>
</dbReference>
<feature type="repeat" description="WD" evidence="1">
    <location>
        <begin position="228"/>
        <end position="250"/>
    </location>
</feature>
<dbReference type="GO" id="GO:0000462">
    <property type="term" value="P:maturation of SSU-rRNA from tricistronic rRNA transcript (SSU-rRNA, 5.8S rRNA, LSU-rRNA)"/>
    <property type="evidence" value="ECO:0007669"/>
    <property type="project" value="InterPro"/>
</dbReference>
<dbReference type="AlphaFoldDB" id="A0A9P6A4R7"/>
<dbReference type="PROSITE" id="PS50082">
    <property type="entry name" value="WD_REPEATS_2"/>
    <property type="match status" value="1"/>
</dbReference>
<keyword evidence="4" id="KW-1185">Reference proteome</keyword>
<feature type="region of interest" description="Disordered" evidence="2">
    <location>
        <begin position="610"/>
        <end position="647"/>
    </location>
</feature>
<gene>
    <name evidence="3" type="ORF">BDN71DRAFT_1493275</name>
</gene>
<dbReference type="Proteomes" id="UP000807025">
    <property type="component" value="Unassembled WGS sequence"/>
</dbReference>
<protein>
    <submittedName>
        <fullName evidence="3">WD40 repeat-like protein</fullName>
    </submittedName>
</protein>
<feature type="region of interest" description="Disordered" evidence="2">
    <location>
        <begin position="202"/>
        <end position="225"/>
    </location>
</feature>
<dbReference type="SUPFAM" id="SSF75011">
    <property type="entry name" value="3-carboxy-cis,cis-mucoante lactonizing enzyme"/>
    <property type="match status" value="1"/>
</dbReference>
<name>A0A9P6A4R7_PLEER</name>
<dbReference type="SMART" id="SM00320">
    <property type="entry name" value="WD40"/>
    <property type="match status" value="7"/>
</dbReference>
<evidence type="ECO:0000313" key="4">
    <source>
        <dbReference type="Proteomes" id="UP000807025"/>
    </source>
</evidence>
<dbReference type="GO" id="GO:0032040">
    <property type="term" value="C:small-subunit processome"/>
    <property type="evidence" value="ECO:0007669"/>
    <property type="project" value="TreeGrafter"/>
</dbReference>
<dbReference type="Gene3D" id="2.130.10.10">
    <property type="entry name" value="YVTN repeat-like/Quinoprotein amine dehydrogenase"/>
    <property type="match status" value="3"/>
</dbReference>
<sequence>MTELTTLSVHRCRFVDFAPSAITALALPPLPLPPPKGKNPAPSKEAPKFGTLAVGHANGNIDLCEWSPRQLQSSQAWVTRQTLSAPYPSKVDSLVFVIRHPERLPSESVPSCSDLRLFSSGGGSDLLEWDLEKDCVRRTLGSQGGSIWCMAANPASSTLALGCEDGTVRLISLVHDTLTHLRKFDKVKCRILSIAWGPPIPRATQTSTQKDDEDSSDDEEEDWTDSWIVTGGSDSSLRKWDVFTGRVVDRLMVDKTRGERTLVWTVGALGDGTIISGDSLGNVKFWDSRTCTQIQSFPAHGADVLCLICGPDGGTVYTSGVDQKVTQFSFIKSQQSNLTKTKSGASRWVQSASRRLHAHDVRALAMWPPYTILPSSHRRRYPIDVAPILASGGLDMTVVLTPAALSTNTIVKVINPLNTSSHATFDDAYHRKIAYTTGPSSTSGLCLAKATRLLACMRERSLSIWRIHPKASAVDEEDAEGVTPVEERGWDKVLDMELNVNTNLVACRISDDARWLVVSDLYETKLFSLKESVDGDIIPSRIRDFSSTLKAQLPEANATTGALAFAFTPDSSKLAMSVALSGYILIIDLHSHDEKSTVLRRFNQHRKSNGHIGNRVVRGRRAVDADPSSSSEAEEDEKDEEELEDQKPILARITRMTISADGQWLATSDDLSRTHIFNMDSIQHHCILPSSPLPVQTMSFDPKRPNILIMAFPNNTMQMYDVEARQSPIWAQDFCNSLPKRFTHAHDPVLGIAFDSIAPAASDMVVDSPAPSPQRFVLLWGSTWICKLNYNPSGGRVSKKRLRETNAETSESQTQTARHFKMITQYRPILYVDFVASRELIVVERPLVDVLATLPPAYFKPKYGAS</sequence>
<dbReference type="OrthoDB" id="8883818at2759"/>
<comment type="caution">
    <text evidence="3">The sequence shown here is derived from an EMBL/GenBank/DDBJ whole genome shotgun (WGS) entry which is preliminary data.</text>
</comment>
<dbReference type="InterPro" id="IPR015943">
    <property type="entry name" value="WD40/YVTN_repeat-like_dom_sf"/>
</dbReference>
<dbReference type="SUPFAM" id="SSF50978">
    <property type="entry name" value="WD40 repeat-like"/>
    <property type="match status" value="1"/>
</dbReference>
<organism evidence="3 4">
    <name type="scientific">Pleurotus eryngii</name>
    <name type="common">Boletus of the steppes</name>
    <dbReference type="NCBI Taxonomy" id="5323"/>
    <lineage>
        <taxon>Eukaryota</taxon>
        <taxon>Fungi</taxon>
        <taxon>Dikarya</taxon>
        <taxon>Basidiomycota</taxon>
        <taxon>Agaricomycotina</taxon>
        <taxon>Agaricomycetes</taxon>
        <taxon>Agaricomycetidae</taxon>
        <taxon>Agaricales</taxon>
        <taxon>Pleurotineae</taxon>
        <taxon>Pleurotaceae</taxon>
        <taxon>Pleurotus</taxon>
    </lineage>
</organism>
<dbReference type="InterPro" id="IPR036322">
    <property type="entry name" value="WD40_repeat_dom_sf"/>
</dbReference>
<reference evidence="3" key="1">
    <citation type="submission" date="2020-11" db="EMBL/GenBank/DDBJ databases">
        <authorList>
            <consortium name="DOE Joint Genome Institute"/>
            <person name="Ahrendt S."/>
            <person name="Riley R."/>
            <person name="Andreopoulos W."/>
            <person name="Labutti K."/>
            <person name="Pangilinan J."/>
            <person name="Ruiz-Duenas F.J."/>
            <person name="Barrasa J.M."/>
            <person name="Sanchez-Garcia M."/>
            <person name="Camarero S."/>
            <person name="Miyauchi S."/>
            <person name="Serrano A."/>
            <person name="Linde D."/>
            <person name="Babiker R."/>
            <person name="Drula E."/>
            <person name="Ayuso-Fernandez I."/>
            <person name="Pacheco R."/>
            <person name="Padilla G."/>
            <person name="Ferreira P."/>
            <person name="Barriuso J."/>
            <person name="Kellner H."/>
            <person name="Castanera R."/>
            <person name="Alfaro M."/>
            <person name="Ramirez L."/>
            <person name="Pisabarro A.G."/>
            <person name="Kuo A."/>
            <person name="Tritt A."/>
            <person name="Lipzen A."/>
            <person name="He G."/>
            <person name="Yan M."/>
            <person name="Ng V."/>
            <person name="Cullen D."/>
            <person name="Martin F."/>
            <person name="Rosso M.-N."/>
            <person name="Henrissat B."/>
            <person name="Hibbett D."/>
            <person name="Martinez A.T."/>
            <person name="Grigoriev I.V."/>
        </authorList>
    </citation>
    <scope>NUCLEOTIDE SEQUENCE</scope>
    <source>
        <strain evidence="3">ATCC 90797</strain>
    </source>
</reference>
<accession>A0A9P6A4R7</accession>
<feature type="compositionally biased region" description="Acidic residues" evidence="2">
    <location>
        <begin position="211"/>
        <end position="224"/>
    </location>
</feature>
<feature type="compositionally biased region" description="Acidic residues" evidence="2">
    <location>
        <begin position="632"/>
        <end position="644"/>
    </location>
</feature>
<evidence type="ECO:0000313" key="3">
    <source>
        <dbReference type="EMBL" id="KAF9499893.1"/>
    </source>
</evidence>
<keyword evidence="1" id="KW-0853">WD repeat</keyword>
<dbReference type="EMBL" id="MU154530">
    <property type="protein sequence ID" value="KAF9499893.1"/>
    <property type="molecule type" value="Genomic_DNA"/>
</dbReference>
<proteinExistence type="predicted"/>
<evidence type="ECO:0000256" key="2">
    <source>
        <dbReference type="SAM" id="MobiDB-lite"/>
    </source>
</evidence>
<dbReference type="PANTHER" id="PTHR44163:SF1">
    <property type="entry name" value="U3 SMALL NUCLEOLAR RNA-ASSOCIATED PROTEIN 4 HOMOLOG"/>
    <property type="match status" value="1"/>
</dbReference>